<evidence type="ECO:0000256" key="2">
    <source>
        <dbReference type="SAM" id="SignalP"/>
    </source>
</evidence>
<protein>
    <submittedName>
        <fullName evidence="3">DUF4124 domain-containing protein</fullName>
    </submittedName>
</protein>
<sequence>MKHLPSPLRVALAAALLAISTQALAQYLWIDEKGVKQLSDRPPPPHIPEKNILKAPGKPLFNPNAPAPDEQAADAGEPKAKAPPTLSERNADYNKRKAEAAQAAQKSAEEGKRKAAEQSNCESARNNQRALDEGMRMTTYDKDGQRVVMGDAERAELAKKTQQALGNCH</sequence>
<dbReference type="EMBL" id="JACEZU010000008">
    <property type="protein sequence ID" value="MBA5688701.1"/>
    <property type="molecule type" value="Genomic_DNA"/>
</dbReference>
<dbReference type="RefSeq" id="WP_182154595.1">
    <property type="nucleotide sequence ID" value="NZ_JACEZU010000008.1"/>
</dbReference>
<proteinExistence type="predicted"/>
<feature type="compositionally biased region" description="Polar residues" evidence="1">
    <location>
        <begin position="117"/>
        <end position="129"/>
    </location>
</feature>
<reference evidence="3 4" key="1">
    <citation type="submission" date="2020-07" db="EMBL/GenBank/DDBJ databases">
        <title>Novel species isolated from subtropical streams in China.</title>
        <authorList>
            <person name="Lu H."/>
        </authorList>
    </citation>
    <scope>NUCLEOTIDE SEQUENCE [LARGE SCALE GENOMIC DNA]</scope>
    <source>
        <strain evidence="3 4">LX47W</strain>
    </source>
</reference>
<dbReference type="Proteomes" id="UP000573499">
    <property type="component" value="Unassembled WGS sequence"/>
</dbReference>
<feature type="compositionally biased region" description="Basic and acidic residues" evidence="1">
    <location>
        <begin position="107"/>
        <end position="116"/>
    </location>
</feature>
<feature type="region of interest" description="Disordered" evidence="1">
    <location>
        <begin position="37"/>
        <end position="145"/>
    </location>
</feature>
<feature type="signal peptide" evidence="2">
    <location>
        <begin position="1"/>
        <end position="25"/>
    </location>
</feature>
<feature type="compositionally biased region" description="Basic and acidic residues" evidence="1">
    <location>
        <begin position="130"/>
        <end position="145"/>
    </location>
</feature>
<comment type="caution">
    <text evidence="3">The sequence shown here is derived from an EMBL/GenBank/DDBJ whole genome shotgun (WGS) entry which is preliminary data.</text>
</comment>
<accession>A0A7W2FBK6</accession>
<evidence type="ECO:0000256" key="1">
    <source>
        <dbReference type="SAM" id="MobiDB-lite"/>
    </source>
</evidence>
<feature type="compositionally biased region" description="Basic and acidic residues" evidence="1">
    <location>
        <begin position="89"/>
        <end position="99"/>
    </location>
</feature>
<dbReference type="AlphaFoldDB" id="A0A7W2FBK6"/>
<name>A0A7W2FBK6_9BURK</name>
<keyword evidence="4" id="KW-1185">Reference proteome</keyword>
<gene>
    <name evidence="3" type="ORF">H3H39_16785</name>
</gene>
<organism evidence="3 4">
    <name type="scientific">Rugamonas apoptosis</name>
    <dbReference type="NCBI Taxonomy" id="2758570"/>
    <lineage>
        <taxon>Bacteria</taxon>
        <taxon>Pseudomonadati</taxon>
        <taxon>Pseudomonadota</taxon>
        <taxon>Betaproteobacteria</taxon>
        <taxon>Burkholderiales</taxon>
        <taxon>Oxalobacteraceae</taxon>
        <taxon>Telluria group</taxon>
        <taxon>Rugamonas</taxon>
    </lineage>
</organism>
<evidence type="ECO:0000313" key="4">
    <source>
        <dbReference type="Proteomes" id="UP000573499"/>
    </source>
</evidence>
<evidence type="ECO:0000313" key="3">
    <source>
        <dbReference type="EMBL" id="MBA5688701.1"/>
    </source>
</evidence>
<feature type="chain" id="PRO_5030944434" evidence="2">
    <location>
        <begin position="26"/>
        <end position="169"/>
    </location>
</feature>
<keyword evidence="2" id="KW-0732">Signal</keyword>